<evidence type="ECO:0000313" key="3">
    <source>
        <dbReference type="Proteomes" id="UP000016666"/>
    </source>
</evidence>
<proteinExistence type="predicted"/>
<gene>
    <name evidence="2" type="primary">SRGN</name>
</gene>
<dbReference type="OMA" id="QWVRCSP"/>
<feature type="signal peptide" evidence="1">
    <location>
        <begin position="1"/>
        <end position="31"/>
    </location>
</feature>
<dbReference type="GO" id="GO:0005794">
    <property type="term" value="C:Golgi apparatus"/>
    <property type="evidence" value="ECO:0007669"/>
    <property type="project" value="Ensembl"/>
</dbReference>
<dbReference type="GO" id="GO:0005615">
    <property type="term" value="C:extracellular space"/>
    <property type="evidence" value="ECO:0007669"/>
    <property type="project" value="Ensembl"/>
</dbReference>
<evidence type="ECO:0000313" key="2">
    <source>
        <dbReference type="Ensembl" id="ENSAPLP00000018062.1"/>
    </source>
</evidence>
<keyword evidence="1" id="KW-0732">Signal</keyword>
<dbReference type="GeneTree" id="ENSGT00390000000885"/>
<dbReference type="AlphaFoldDB" id="A0A493SWV9"/>
<reference evidence="2" key="3">
    <citation type="submission" date="2025-09" db="UniProtKB">
        <authorList>
            <consortium name="Ensembl"/>
        </authorList>
    </citation>
    <scope>IDENTIFICATION</scope>
</reference>
<organism evidence="2 3">
    <name type="scientific">Anas platyrhynchos platyrhynchos</name>
    <name type="common">Northern mallard</name>
    <dbReference type="NCBI Taxonomy" id="8840"/>
    <lineage>
        <taxon>Eukaryota</taxon>
        <taxon>Metazoa</taxon>
        <taxon>Chordata</taxon>
        <taxon>Craniata</taxon>
        <taxon>Vertebrata</taxon>
        <taxon>Euteleostomi</taxon>
        <taxon>Archelosauria</taxon>
        <taxon>Archosauria</taxon>
        <taxon>Dinosauria</taxon>
        <taxon>Saurischia</taxon>
        <taxon>Theropoda</taxon>
        <taxon>Coelurosauria</taxon>
        <taxon>Aves</taxon>
        <taxon>Neognathae</taxon>
        <taxon>Galloanserae</taxon>
        <taxon>Anseriformes</taxon>
        <taxon>Anatidae</taxon>
        <taxon>Anatinae</taxon>
        <taxon>Anas</taxon>
    </lineage>
</organism>
<dbReference type="Ensembl" id="ENSAPLT00000027725.1">
    <property type="protein sequence ID" value="ENSAPLP00000018062.1"/>
    <property type="gene ID" value="ENSAPLG00000026405.1"/>
</dbReference>
<dbReference type="Pfam" id="PF04360">
    <property type="entry name" value="Serglycin"/>
    <property type="match status" value="1"/>
</dbReference>
<name>A0A493SWV9_ANAPP</name>
<dbReference type="InterPro" id="IPR007455">
    <property type="entry name" value="Serglycin"/>
</dbReference>
<dbReference type="PROSITE" id="PS51257">
    <property type="entry name" value="PROKAR_LIPOPROTEIN"/>
    <property type="match status" value="1"/>
</dbReference>
<sequence length="143" mass="15373">MPAKMQLPVRCSRRIFLAVCVILFVGCTAQGAPVQKARYKRVRCRPDAWSPNCIEEKAPWLLPHGGANRILPPVADPSPMKSDQMSDIFPLSEEESGSGLDTTLEMEPASGSGAEAILAPRAARGPELPPGLGLRLSEEALLL</sequence>
<feature type="chain" id="PRO_5019740438" evidence="1">
    <location>
        <begin position="32"/>
        <end position="143"/>
    </location>
</feature>
<dbReference type="STRING" id="8840.ENSAPLP00000018062"/>
<protein>
    <submittedName>
        <fullName evidence="2">Serglycin</fullName>
    </submittedName>
</protein>
<keyword evidence="3" id="KW-1185">Reference proteome</keyword>
<dbReference type="GO" id="GO:0140507">
    <property type="term" value="P:granzyme-mediated programmed cell death signaling pathway"/>
    <property type="evidence" value="ECO:0007669"/>
    <property type="project" value="Ensembl"/>
</dbReference>
<dbReference type="Proteomes" id="UP000016666">
    <property type="component" value="Chromosome 6"/>
</dbReference>
<dbReference type="GO" id="GO:0030502">
    <property type="term" value="P:negative regulation of bone mineralization"/>
    <property type="evidence" value="ECO:0007669"/>
    <property type="project" value="Ensembl"/>
</dbReference>
<accession>A0A493SWV9</accession>
<reference evidence="2" key="2">
    <citation type="submission" date="2025-08" db="UniProtKB">
        <authorList>
            <consortium name="Ensembl"/>
        </authorList>
    </citation>
    <scope>IDENTIFICATION</scope>
</reference>
<evidence type="ECO:0000256" key="1">
    <source>
        <dbReference type="SAM" id="SignalP"/>
    </source>
</evidence>
<reference evidence="2 3" key="1">
    <citation type="submission" date="2017-10" db="EMBL/GenBank/DDBJ databases">
        <title>A new Pekin duck reference genome.</title>
        <authorList>
            <person name="Hou Z.-C."/>
            <person name="Zhou Z.-K."/>
            <person name="Zhu F."/>
            <person name="Hou S.-S."/>
        </authorList>
    </citation>
    <scope>NUCLEOTIDE SEQUENCE [LARGE SCALE GENOMIC DNA]</scope>
</reference>